<dbReference type="Proteomes" id="UP000887580">
    <property type="component" value="Unplaced"/>
</dbReference>
<organism evidence="1 2">
    <name type="scientific">Panagrolaimus sp. PS1159</name>
    <dbReference type="NCBI Taxonomy" id="55785"/>
    <lineage>
        <taxon>Eukaryota</taxon>
        <taxon>Metazoa</taxon>
        <taxon>Ecdysozoa</taxon>
        <taxon>Nematoda</taxon>
        <taxon>Chromadorea</taxon>
        <taxon>Rhabditida</taxon>
        <taxon>Tylenchina</taxon>
        <taxon>Panagrolaimomorpha</taxon>
        <taxon>Panagrolaimoidea</taxon>
        <taxon>Panagrolaimidae</taxon>
        <taxon>Panagrolaimus</taxon>
    </lineage>
</organism>
<evidence type="ECO:0000313" key="2">
    <source>
        <dbReference type="WBParaSite" id="PS1159_v2.g24832.t1"/>
    </source>
</evidence>
<dbReference type="WBParaSite" id="PS1159_v2.g24832.t1">
    <property type="protein sequence ID" value="PS1159_v2.g24832.t1"/>
    <property type="gene ID" value="PS1159_v2.g24832"/>
</dbReference>
<protein>
    <submittedName>
        <fullName evidence="2">RUN domain-containing protein</fullName>
    </submittedName>
</protein>
<sequence length="338" mass="38549">MWNPFWGFTILEPIKEKEQLVDQLQTQIIDLENFVSFLQKESAANCANNSPIPTTSLDSPNPYSSTRALQSINRNPPKRQTSMFGLIGAKKFEKNELKNTPRGNHYGDQRAQLEIIVNDVIEILKKYSIVTLDLDEINTIPQDDEQRNQELFEWSEEEVVSVFRKEFCPALRALLEHGMKSEVSQSSSLMGLGVFGCFPDRTAKAAKAAAQSSGSHSSGFPLSHVWDVILYFYEDRKHKELNDGSVGKLSQTFKLDNVSGKQITSKELLMYTIENIMSTHKKLKRTPDAMWKAFVSAAINERKLPGWIRIIFRADFVVAKCYHPWSYVSHTGKFNFLM</sequence>
<reference evidence="2" key="1">
    <citation type="submission" date="2022-11" db="UniProtKB">
        <authorList>
            <consortium name="WormBaseParasite"/>
        </authorList>
    </citation>
    <scope>IDENTIFICATION</scope>
</reference>
<name>A0AC35G7E2_9BILA</name>
<evidence type="ECO:0000313" key="1">
    <source>
        <dbReference type="Proteomes" id="UP000887580"/>
    </source>
</evidence>
<proteinExistence type="predicted"/>
<accession>A0AC35G7E2</accession>